<sequence>MASDPPFEQSYNHLFEALSEDQKAKQVHPETNSFANNEIYELPLIDLNRLSLTKSDQDECKREIADAAKQLGFFQVVNHGVSREIITRLQSEQAKLFKHPFREKASERLLDSSMGSYHWGTPSATFLMQFSWSEAFHIPLRGISGLNGFDNVRSPIEEFAEVVGKLAQRIAKILAENIGCESNFFAENCLPSSCYLRLNRYPPCPKSSKLFGLVPHTDSDFLTILHQDLVGGLQLVRDGVWISVKPNPDALIINIGDLFQAWSNGVYKSIEHRVVTNPRVERFSAAYFLCPSNDTIIHSCNQPSVYRSFSFEEYRKQVQEDVKSTGTKIGLPRFIIK</sequence>
<dbReference type="InterPro" id="IPR027443">
    <property type="entry name" value="IPNS-like_sf"/>
</dbReference>
<dbReference type="Gramene" id="PSR95632">
    <property type="protein sequence ID" value="PSR95632"/>
    <property type="gene ID" value="CEY00_Acc21655"/>
</dbReference>
<dbReference type="STRING" id="1590841.A0A2R6PRJ1"/>
<dbReference type="PANTHER" id="PTHR47990">
    <property type="entry name" value="2-OXOGLUTARATE (2OG) AND FE(II)-DEPENDENT OXYGENASE SUPERFAMILY PROTEIN-RELATED"/>
    <property type="match status" value="1"/>
</dbReference>
<keyword evidence="2 3" id="KW-0408">Iron</keyword>
<dbReference type="Pfam" id="PF03171">
    <property type="entry name" value="2OG-FeII_Oxy"/>
    <property type="match status" value="1"/>
</dbReference>
<dbReference type="OMA" id="ANSYRWG"/>
<dbReference type="Proteomes" id="UP000241394">
    <property type="component" value="Chromosome LG23"/>
</dbReference>
<dbReference type="InterPro" id="IPR026992">
    <property type="entry name" value="DIOX_N"/>
</dbReference>
<keyword evidence="3" id="KW-0560">Oxidoreductase</keyword>
<evidence type="ECO:0000259" key="4">
    <source>
        <dbReference type="PROSITE" id="PS51471"/>
    </source>
</evidence>
<comment type="similarity">
    <text evidence="3">Belongs to the iron/ascorbate-dependent oxidoreductase family.</text>
</comment>
<dbReference type="OrthoDB" id="288590at2759"/>
<dbReference type="EMBL" id="NKQK01000023">
    <property type="protein sequence ID" value="PSR95632.1"/>
    <property type="molecule type" value="Genomic_DNA"/>
</dbReference>
<gene>
    <name evidence="5" type="ORF">CEY00_Acc21655</name>
</gene>
<dbReference type="InterPro" id="IPR044861">
    <property type="entry name" value="IPNS-like_FE2OG_OXY"/>
</dbReference>
<dbReference type="PROSITE" id="PS51471">
    <property type="entry name" value="FE2OG_OXY"/>
    <property type="match status" value="1"/>
</dbReference>
<accession>A0A2R6PRJ1</accession>
<dbReference type="Pfam" id="PF14226">
    <property type="entry name" value="DIOX_N"/>
    <property type="match status" value="1"/>
</dbReference>
<feature type="domain" description="Fe2OG dioxygenase" evidence="4">
    <location>
        <begin position="192"/>
        <end position="291"/>
    </location>
</feature>
<protein>
    <submittedName>
        <fullName evidence="5">Gibberellin 2-beta-dioxygenase</fullName>
    </submittedName>
</protein>
<reference evidence="6" key="2">
    <citation type="journal article" date="2018" name="BMC Genomics">
        <title>A manually annotated Actinidia chinensis var. chinensis (kiwifruit) genome highlights the challenges associated with draft genomes and gene prediction in plants.</title>
        <authorList>
            <person name="Pilkington S.M."/>
            <person name="Crowhurst R."/>
            <person name="Hilario E."/>
            <person name="Nardozza S."/>
            <person name="Fraser L."/>
            <person name="Peng Y."/>
            <person name="Gunaseelan K."/>
            <person name="Simpson R."/>
            <person name="Tahir J."/>
            <person name="Deroles S.C."/>
            <person name="Templeton K."/>
            <person name="Luo Z."/>
            <person name="Davy M."/>
            <person name="Cheng C."/>
            <person name="McNeilage M."/>
            <person name="Scaglione D."/>
            <person name="Liu Y."/>
            <person name="Zhang Q."/>
            <person name="Datson P."/>
            <person name="De Silva N."/>
            <person name="Gardiner S.E."/>
            <person name="Bassett H."/>
            <person name="Chagne D."/>
            <person name="McCallum J."/>
            <person name="Dzierzon H."/>
            <person name="Deng C."/>
            <person name="Wang Y.Y."/>
            <person name="Barron L."/>
            <person name="Manako K."/>
            <person name="Bowen J."/>
            <person name="Foster T.M."/>
            <person name="Erridge Z.A."/>
            <person name="Tiffin H."/>
            <person name="Waite C.N."/>
            <person name="Davies K.M."/>
            <person name="Grierson E.P."/>
            <person name="Laing W.A."/>
            <person name="Kirk R."/>
            <person name="Chen X."/>
            <person name="Wood M."/>
            <person name="Montefiori M."/>
            <person name="Brummell D.A."/>
            <person name="Schwinn K.E."/>
            <person name="Catanach A."/>
            <person name="Fullerton C."/>
            <person name="Li D."/>
            <person name="Meiyalaghan S."/>
            <person name="Nieuwenhuizen N."/>
            <person name="Read N."/>
            <person name="Prakash R."/>
            <person name="Hunter D."/>
            <person name="Zhang H."/>
            <person name="McKenzie M."/>
            <person name="Knabel M."/>
            <person name="Harris A."/>
            <person name="Allan A.C."/>
            <person name="Gleave A."/>
            <person name="Chen A."/>
            <person name="Janssen B.J."/>
            <person name="Plunkett B."/>
            <person name="Ampomah-Dwamena C."/>
            <person name="Voogd C."/>
            <person name="Leif D."/>
            <person name="Lafferty D."/>
            <person name="Souleyre E.J.F."/>
            <person name="Varkonyi-Gasic E."/>
            <person name="Gambi F."/>
            <person name="Hanley J."/>
            <person name="Yao J.L."/>
            <person name="Cheung J."/>
            <person name="David K.M."/>
            <person name="Warren B."/>
            <person name="Marsh K."/>
            <person name="Snowden K.C."/>
            <person name="Lin-Wang K."/>
            <person name="Brian L."/>
            <person name="Martinez-Sanchez M."/>
            <person name="Wang M."/>
            <person name="Ileperuma N."/>
            <person name="Macnee N."/>
            <person name="Campin R."/>
            <person name="McAtee P."/>
            <person name="Drummond R.S.M."/>
            <person name="Espley R.V."/>
            <person name="Ireland H.S."/>
            <person name="Wu R."/>
            <person name="Atkinson R.G."/>
            <person name="Karunairetnam S."/>
            <person name="Bulley S."/>
            <person name="Chunkath S."/>
            <person name="Hanley Z."/>
            <person name="Storey R."/>
            <person name="Thrimawithana A.H."/>
            <person name="Thomson S."/>
            <person name="David C."/>
            <person name="Testolin R."/>
            <person name="Huang H."/>
            <person name="Hellens R.P."/>
            <person name="Schaffer R.J."/>
        </authorList>
    </citation>
    <scope>NUCLEOTIDE SEQUENCE [LARGE SCALE GENOMIC DNA]</scope>
    <source>
        <strain evidence="6">cv. Red5</strain>
    </source>
</reference>
<reference evidence="5 6" key="1">
    <citation type="submission" date="2017-07" db="EMBL/GenBank/DDBJ databases">
        <title>An improved, manually edited Actinidia chinensis var. chinensis (kiwifruit) genome highlights the challenges associated with draft genomes and gene prediction in plants.</title>
        <authorList>
            <person name="Pilkington S."/>
            <person name="Crowhurst R."/>
            <person name="Hilario E."/>
            <person name="Nardozza S."/>
            <person name="Fraser L."/>
            <person name="Peng Y."/>
            <person name="Gunaseelan K."/>
            <person name="Simpson R."/>
            <person name="Tahir J."/>
            <person name="Deroles S."/>
            <person name="Templeton K."/>
            <person name="Luo Z."/>
            <person name="Davy M."/>
            <person name="Cheng C."/>
            <person name="Mcneilage M."/>
            <person name="Scaglione D."/>
            <person name="Liu Y."/>
            <person name="Zhang Q."/>
            <person name="Datson P."/>
            <person name="De Silva N."/>
            <person name="Gardiner S."/>
            <person name="Bassett H."/>
            <person name="Chagne D."/>
            <person name="Mccallum J."/>
            <person name="Dzierzon H."/>
            <person name="Deng C."/>
            <person name="Wang Y.-Y."/>
            <person name="Barron N."/>
            <person name="Manako K."/>
            <person name="Bowen J."/>
            <person name="Foster T."/>
            <person name="Erridge Z."/>
            <person name="Tiffin H."/>
            <person name="Waite C."/>
            <person name="Davies K."/>
            <person name="Grierson E."/>
            <person name="Laing W."/>
            <person name="Kirk R."/>
            <person name="Chen X."/>
            <person name="Wood M."/>
            <person name="Montefiori M."/>
            <person name="Brummell D."/>
            <person name="Schwinn K."/>
            <person name="Catanach A."/>
            <person name="Fullerton C."/>
            <person name="Li D."/>
            <person name="Meiyalaghan S."/>
            <person name="Nieuwenhuizen N."/>
            <person name="Read N."/>
            <person name="Prakash R."/>
            <person name="Hunter D."/>
            <person name="Zhang H."/>
            <person name="Mckenzie M."/>
            <person name="Knabel M."/>
            <person name="Harris A."/>
            <person name="Allan A."/>
            <person name="Chen A."/>
            <person name="Janssen B."/>
            <person name="Plunkett B."/>
            <person name="Dwamena C."/>
            <person name="Voogd C."/>
            <person name="Leif D."/>
            <person name="Lafferty D."/>
            <person name="Souleyre E."/>
            <person name="Varkonyi-Gasic E."/>
            <person name="Gambi F."/>
            <person name="Hanley J."/>
            <person name="Yao J.-L."/>
            <person name="Cheung J."/>
            <person name="David K."/>
            <person name="Warren B."/>
            <person name="Marsh K."/>
            <person name="Snowden K."/>
            <person name="Lin-Wang K."/>
            <person name="Brian L."/>
            <person name="Martinez-Sanchez M."/>
            <person name="Wang M."/>
            <person name="Ileperuma N."/>
            <person name="Macnee N."/>
            <person name="Campin R."/>
            <person name="Mcatee P."/>
            <person name="Drummond R."/>
            <person name="Espley R."/>
            <person name="Ireland H."/>
            <person name="Wu R."/>
            <person name="Atkinson R."/>
            <person name="Karunairetnam S."/>
            <person name="Bulley S."/>
            <person name="Chunkath S."/>
            <person name="Hanley Z."/>
            <person name="Storey R."/>
            <person name="Thrimawithana A."/>
            <person name="Thomson S."/>
            <person name="David C."/>
            <person name="Testolin R."/>
        </authorList>
    </citation>
    <scope>NUCLEOTIDE SEQUENCE [LARGE SCALE GENOMIC DNA]</scope>
    <source>
        <strain evidence="6">cv. Red5</strain>
        <tissue evidence="5">Young leaf</tissue>
    </source>
</reference>
<dbReference type="SUPFAM" id="SSF51197">
    <property type="entry name" value="Clavaminate synthase-like"/>
    <property type="match status" value="1"/>
</dbReference>
<dbReference type="GO" id="GO:0051213">
    <property type="term" value="F:dioxygenase activity"/>
    <property type="evidence" value="ECO:0007669"/>
    <property type="project" value="UniProtKB-KW"/>
</dbReference>
<dbReference type="InParanoid" id="A0A2R6PRJ1"/>
<organism evidence="5 6">
    <name type="scientific">Actinidia chinensis var. chinensis</name>
    <name type="common">Chinese soft-hair kiwi</name>
    <dbReference type="NCBI Taxonomy" id="1590841"/>
    <lineage>
        <taxon>Eukaryota</taxon>
        <taxon>Viridiplantae</taxon>
        <taxon>Streptophyta</taxon>
        <taxon>Embryophyta</taxon>
        <taxon>Tracheophyta</taxon>
        <taxon>Spermatophyta</taxon>
        <taxon>Magnoliopsida</taxon>
        <taxon>eudicotyledons</taxon>
        <taxon>Gunneridae</taxon>
        <taxon>Pentapetalae</taxon>
        <taxon>asterids</taxon>
        <taxon>Ericales</taxon>
        <taxon>Actinidiaceae</taxon>
        <taxon>Actinidia</taxon>
    </lineage>
</organism>
<evidence type="ECO:0000256" key="1">
    <source>
        <dbReference type="ARBA" id="ARBA00022723"/>
    </source>
</evidence>
<keyword evidence="6" id="KW-1185">Reference proteome</keyword>
<dbReference type="GO" id="GO:0016705">
    <property type="term" value="F:oxidoreductase activity, acting on paired donors, with incorporation or reduction of molecular oxygen"/>
    <property type="evidence" value="ECO:0007669"/>
    <property type="project" value="UniProtKB-ARBA"/>
</dbReference>
<dbReference type="AlphaFoldDB" id="A0A2R6PRJ1"/>
<dbReference type="InterPro" id="IPR005123">
    <property type="entry name" value="Oxoglu/Fe-dep_dioxygenase_dom"/>
</dbReference>
<keyword evidence="1 3" id="KW-0479">Metal-binding</keyword>
<dbReference type="GO" id="GO:0046872">
    <property type="term" value="F:metal ion binding"/>
    <property type="evidence" value="ECO:0007669"/>
    <property type="project" value="UniProtKB-KW"/>
</dbReference>
<comment type="caution">
    <text evidence="5">The sequence shown here is derived from an EMBL/GenBank/DDBJ whole genome shotgun (WGS) entry which is preliminary data.</text>
</comment>
<evidence type="ECO:0000256" key="3">
    <source>
        <dbReference type="RuleBase" id="RU003682"/>
    </source>
</evidence>
<dbReference type="Gene3D" id="2.60.120.330">
    <property type="entry name" value="B-lactam Antibiotic, Isopenicillin N Synthase, Chain"/>
    <property type="match status" value="1"/>
</dbReference>
<proteinExistence type="inferred from homology"/>
<keyword evidence="5" id="KW-0223">Dioxygenase</keyword>
<evidence type="ECO:0000256" key="2">
    <source>
        <dbReference type="ARBA" id="ARBA00023004"/>
    </source>
</evidence>
<evidence type="ECO:0000313" key="5">
    <source>
        <dbReference type="EMBL" id="PSR95632.1"/>
    </source>
</evidence>
<evidence type="ECO:0000313" key="6">
    <source>
        <dbReference type="Proteomes" id="UP000241394"/>
    </source>
</evidence>
<name>A0A2R6PRJ1_ACTCC</name>
<dbReference type="InterPro" id="IPR050231">
    <property type="entry name" value="Iron_ascorbate_oxido_reductase"/>
</dbReference>